<dbReference type="EMBL" id="CAIZ01000035">
    <property type="protein sequence ID" value="CCH69030.1"/>
    <property type="molecule type" value="Genomic_DNA"/>
</dbReference>
<dbReference type="SUPFAM" id="SSF51294">
    <property type="entry name" value="Hedgehog/intein (Hint) domain"/>
    <property type="match status" value="1"/>
</dbReference>
<dbReference type="Gene3D" id="2.170.16.10">
    <property type="entry name" value="Hedgehog/Intein (Hint) domain"/>
    <property type="match status" value="1"/>
</dbReference>
<comment type="caution">
    <text evidence="2">The sequence shown here is derived from an EMBL/GenBank/DDBJ whole genome shotgun (WGS) entry which is preliminary data.</text>
</comment>
<evidence type="ECO:0000259" key="1">
    <source>
        <dbReference type="Pfam" id="PF13403"/>
    </source>
</evidence>
<proteinExistence type="predicted"/>
<dbReference type="GO" id="GO:0016539">
    <property type="term" value="P:intein-mediated protein splicing"/>
    <property type="evidence" value="ECO:0007669"/>
    <property type="project" value="InterPro"/>
</dbReference>
<organism evidence="2 3">
    <name type="scientific">Phycicoccus elongatus Lp2</name>
    <dbReference type="NCBI Taxonomy" id="1193181"/>
    <lineage>
        <taxon>Bacteria</taxon>
        <taxon>Bacillati</taxon>
        <taxon>Actinomycetota</taxon>
        <taxon>Actinomycetes</taxon>
        <taxon>Micrococcales</taxon>
        <taxon>Intrasporangiaceae</taxon>
        <taxon>Phycicoccus</taxon>
    </lineage>
</organism>
<evidence type="ECO:0000313" key="2">
    <source>
        <dbReference type="EMBL" id="CCH69030.1"/>
    </source>
</evidence>
<accession>N0E028</accession>
<feature type="domain" description="Hedgehog/Intein (Hint)" evidence="1">
    <location>
        <begin position="50"/>
        <end position="98"/>
    </location>
</feature>
<protein>
    <recommendedName>
        <fullName evidence="1">Hedgehog/Intein (Hint) domain-containing protein</fullName>
    </recommendedName>
</protein>
<dbReference type="PROSITE" id="PS50817">
    <property type="entry name" value="INTEIN_N_TER"/>
    <property type="match status" value="1"/>
</dbReference>
<dbReference type="HOGENOM" id="CLU_2025628_0_0_11"/>
<dbReference type="InterPro" id="IPR028992">
    <property type="entry name" value="Hedgehog/Intein_dom"/>
</dbReference>
<gene>
    <name evidence="2" type="ORF">BN10_130044</name>
</gene>
<dbReference type="AlphaFoldDB" id="N0E028"/>
<dbReference type="Pfam" id="PF13403">
    <property type="entry name" value="Hint_2"/>
    <property type="match status" value="1"/>
</dbReference>
<sequence>MPSTPRRDHRCDSGLGVSGHRGLSSAFFRRCCRKTESRVLKNVEHLPCNCFVAGTAVQTSKGATLIEKVRPGDQVWAKNLTTSENEPRPVTGLFHKTAATLMTITLATGGTVVVTQEHPFMA</sequence>
<keyword evidence="3" id="KW-1185">Reference proteome</keyword>
<reference evidence="2 3" key="1">
    <citation type="journal article" date="2013" name="ISME J.">
        <title>A metabolic model for members of the genus Tetrasphaera involved in enhanced biological phosphorus removal.</title>
        <authorList>
            <person name="Kristiansen R."/>
            <person name="Nguyen H.T.T."/>
            <person name="Saunders A.M."/>
            <person name="Nielsen J.L."/>
            <person name="Wimmer R."/>
            <person name="Le V.Q."/>
            <person name="McIlroy S.J."/>
            <person name="Petrovski S."/>
            <person name="Seviour R.J."/>
            <person name="Calteau A."/>
            <person name="Nielsen K.L."/>
            <person name="Nielsen P.H."/>
        </authorList>
    </citation>
    <scope>NUCLEOTIDE SEQUENCE [LARGE SCALE GENOMIC DNA]</scope>
    <source>
        <strain evidence="2 3">Lp2</strain>
    </source>
</reference>
<dbReference type="InterPro" id="IPR006141">
    <property type="entry name" value="Intein_N"/>
</dbReference>
<evidence type="ECO:0000313" key="3">
    <source>
        <dbReference type="Proteomes" id="UP000013167"/>
    </source>
</evidence>
<dbReference type="Proteomes" id="UP000013167">
    <property type="component" value="Unassembled WGS sequence"/>
</dbReference>
<name>N0E028_9MICO</name>
<dbReference type="STRING" id="1193181.BN10_130044"/>
<dbReference type="InterPro" id="IPR036844">
    <property type="entry name" value="Hint_dom_sf"/>
</dbReference>